<evidence type="ECO:0000259" key="4">
    <source>
        <dbReference type="SMART" id="SM00560"/>
    </source>
</evidence>
<dbReference type="EMBL" id="UINC01090649">
    <property type="protein sequence ID" value="SVC42779.1"/>
    <property type="molecule type" value="Genomic_DNA"/>
</dbReference>
<protein>
    <recommendedName>
        <fullName evidence="4">LamG-like jellyroll fold domain-containing protein</fullName>
    </recommendedName>
</protein>
<proteinExistence type="predicted"/>
<evidence type="ECO:0000313" key="5">
    <source>
        <dbReference type="EMBL" id="SVC42779.1"/>
    </source>
</evidence>
<feature type="domain" description="LamG-like jellyroll fold" evidence="4">
    <location>
        <begin position="172"/>
        <end position="319"/>
    </location>
</feature>
<dbReference type="SMART" id="SM00560">
    <property type="entry name" value="LamGL"/>
    <property type="match status" value="1"/>
</dbReference>
<name>A0A382M1F3_9ZZZZ</name>
<dbReference type="SUPFAM" id="SSF49899">
    <property type="entry name" value="Concanavalin A-like lectins/glucanases"/>
    <property type="match status" value="2"/>
</dbReference>
<feature type="non-terminal residue" evidence="5">
    <location>
        <position position="1"/>
    </location>
</feature>
<keyword evidence="3" id="KW-0472">Membrane</keyword>
<dbReference type="Gene3D" id="2.60.120.200">
    <property type="match status" value="2"/>
</dbReference>
<keyword evidence="3" id="KW-1133">Transmembrane helix</keyword>
<evidence type="ECO:0000256" key="2">
    <source>
        <dbReference type="ARBA" id="ARBA00023157"/>
    </source>
</evidence>
<feature type="non-terminal residue" evidence="5">
    <location>
        <position position="391"/>
    </location>
</feature>
<gene>
    <name evidence="5" type="ORF">METZ01_LOCUS295633</name>
</gene>
<keyword evidence="3" id="KW-0812">Transmembrane</keyword>
<evidence type="ECO:0000256" key="3">
    <source>
        <dbReference type="SAM" id="Phobius"/>
    </source>
</evidence>
<sequence length="391" mass="43339">WHHVVGSVDRAEGTVALYVDGEEMGSASFPANSRGYTSAEPWRIGVASPKGKSHQWFADGAVDQVRMYARALKSEEVMELYIVEQPLPFEKELLVYYPFDAGQLKNFKESLPTKGSVGGFAGAFSKEAPSSTEDRFGEPNEAFFFDGKTNNITSGRGGNRNYILANATEPRALSVWFKPEEIGTNRLSVASLGSSAANAGWELLVDDEEGLIGNWGGGTNYLSGGKIKEGKWHHAVFSYDDTMQLITLYLNGKQLGSFTNTVATGYSSALKIAGPPLAATNKKKRKKKDKEEAGMEVTHSYFHGAIDDVRVYVRNLTEKDVKELYKGEKPTSWFWLYFLVFVSAIAGVCWFLYRKGYRVPAKFMDPVLQRLPQKISVPLARFKQAEQMDGG</sequence>
<organism evidence="5">
    <name type="scientific">marine metagenome</name>
    <dbReference type="NCBI Taxonomy" id="408172"/>
    <lineage>
        <taxon>unclassified sequences</taxon>
        <taxon>metagenomes</taxon>
        <taxon>ecological metagenomes</taxon>
    </lineage>
</organism>
<feature type="transmembrane region" description="Helical" evidence="3">
    <location>
        <begin position="333"/>
        <end position="353"/>
    </location>
</feature>
<reference evidence="5" key="1">
    <citation type="submission" date="2018-05" db="EMBL/GenBank/DDBJ databases">
        <authorList>
            <person name="Lanie J.A."/>
            <person name="Ng W.-L."/>
            <person name="Kazmierczak K.M."/>
            <person name="Andrzejewski T.M."/>
            <person name="Davidsen T.M."/>
            <person name="Wayne K.J."/>
            <person name="Tettelin H."/>
            <person name="Glass J.I."/>
            <person name="Rusch D."/>
            <person name="Podicherti R."/>
            <person name="Tsui H.-C.T."/>
            <person name="Winkler M.E."/>
        </authorList>
    </citation>
    <scope>NUCLEOTIDE SEQUENCE</scope>
</reference>
<accession>A0A382M1F3</accession>
<dbReference type="InterPro" id="IPR013320">
    <property type="entry name" value="ConA-like_dom_sf"/>
</dbReference>
<dbReference type="AlphaFoldDB" id="A0A382M1F3"/>
<dbReference type="InterPro" id="IPR006558">
    <property type="entry name" value="LamG-like"/>
</dbReference>
<dbReference type="Pfam" id="PF13385">
    <property type="entry name" value="Laminin_G_3"/>
    <property type="match status" value="2"/>
</dbReference>
<keyword evidence="1" id="KW-0732">Signal</keyword>
<evidence type="ECO:0000256" key="1">
    <source>
        <dbReference type="ARBA" id="ARBA00022729"/>
    </source>
</evidence>
<keyword evidence="2" id="KW-1015">Disulfide bond</keyword>